<dbReference type="Proteomes" id="UP000004416">
    <property type="component" value="Unassembled WGS sequence"/>
</dbReference>
<keyword evidence="6 13" id="KW-0269">Exonuclease</keyword>
<evidence type="ECO:0000256" key="4">
    <source>
        <dbReference type="ARBA" id="ARBA00022801"/>
    </source>
</evidence>
<comment type="similarity">
    <text evidence="13">Belongs to the helicase family. AddA subfamily.</text>
</comment>
<keyword evidence="4 13" id="KW-0378">Hydrolase</keyword>
<evidence type="ECO:0000256" key="11">
    <source>
        <dbReference type="ARBA" id="ARBA00034617"/>
    </source>
</evidence>
<evidence type="ECO:0000256" key="12">
    <source>
        <dbReference type="ARBA" id="ARBA00048988"/>
    </source>
</evidence>
<dbReference type="Gene3D" id="3.90.320.10">
    <property type="match status" value="1"/>
</dbReference>
<evidence type="ECO:0000256" key="2">
    <source>
        <dbReference type="ARBA" id="ARBA00022741"/>
    </source>
</evidence>
<feature type="compositionally biased region" description="Acidic residues" evidence="15">
    <location>
        <begin position="595"/>
        <end position="605"/>
    </location>
</feature>
<evidence type="ECO:0000256" key="7">
    <source>
        <dbReference type="ARBA" id="ARBA00022840"/>
    </source>
</evidence>
<evidence type="ECO:0000259" key="17">
    <source>
        <dbReference type="PROSITE" id="PS51217"/>
    </source>
</evidence>
<comment type="catalytic activity">
    <reaction evidence="12 13">
        <text>ATP + H2O = ADP + phosphate + H(+)</text>
        <dbReference type="Rhea" id="RHEA:13065"/>
        <dbReference type="ChEBI" id="CHEBI:15377"/>
        <dbReference type="ChEBI" id="CHEBI:15378"/>
        <dbReference type="ChEBI" id="CHEBI:30616"/>
        <dbReference type="ChEBI" id="CHEBI:43474"/>
        <dbReference type="ChEBI" id="CHEBI:456216"/>
        <dbReference type="EC" id="5.6.2.4"/>
    </reaction>
</comment>
<dbReference type="InterPro" id="IPR014016">
    <property type="entry name" value="UvrD-like_ATP-bd"/>
</dbReference>
<feature type="compositionally biased region" description="Basic and acidic residues" evidence="15">
    <location>
        <begin position="1099"/>
        <end position="1124"/>
    </location>
</feature>
<gene>
    <name evidence="13" type="primary">addA</name>
    <name evidence="18" type="ORF">HMPREF0322_04586</name>
</gene>
<protein>
    <recommendedName>
        <fullName evidence="13">ATP-dependent helicase/nuclease subunit A</fullName>
        <ecNumber evidence="13">3.1.-.-</ecNumber>
        <ecNumber evidence="13">5.6.2.4</ecNumber>
    </recommendedName>
    <alternativeName>
        <fullName evidence="13">ATP-dependent helicase/nuclease AddA</fullName>
    </alternativeName>
    <alternativeName>
        <fullName evidence="13">DNA 3'-5' helicase AddA</fullName>
    </alternativeName>
</protein>
<evidence type="ECO:0000256" key="8">
    <source>
        <dbReference type="ARBA" id="ARBA00023125"/>
    </source>
</evidence>
<dbReference type="Pfam" id="PF13361">
    <property type="entry name" value="UvrD_C"/>
    <property type="match status" value="1"/>
</dbReference>
<evidence type="ECO:0000259" key="16">
    <source>
        <dbReference type="PROSITE" id="PS51198"/>
    </source>
</evidence>
<dbReference type="GO" id="GO:0016887">
    <property type="term" value="F:ATP hydrolysis activity"/>
    <property type="evidence" value="ECO:0007669"/>
    <property type="project" value="RHEA"/>
</dbReference>
<comment type="cofactor">
    <cofactor evidence="13">
        <name>Mg(2+)</name>
        <dbReference type="ChEBI" id="CHEBI:18420"/>
    </cofactor>
</comment>
<dbReference type="SUPFAM" id="SSF52540">
    <property type="entry name" value="P-loop containing nucleoside triphosphate hydrolases"/>
    <property type="match status" value="1"/>
</dbReference>
<evidence type="ECO:0000256" key="6">
    <source>
        <dbReference type="ARBA" id="ARBA00022839"/>
    </source>
</evidence>
<evidence type="ECO:0000256" key="9">
    <source>
        <dbReference type="ARBA" id="ARBA00023204"/>
    </source>
</evidence>
<feature type="binding site" evidence="14">
    <location>
        <begin position="35"/>
        <end position="42"/>
    </location>
    <ligand>
        <name>ATP</name>
        <dbReference type="ChEBI" id="CHEBI:30616"/>
    </ligand>
</feature>
<dbReference type="PANTHER" id="PTHR11070:SF48">
    <property type="entry name" value="ATP-DEPENDENT HELICASE_NUCLEASE SUBUNIT A"/>
    <property type="match status" value="1"/>
</dbReference>
<evidence type="ECO:0000256" key="10">
    <source>
        <dbReference type="ARBA" id="ARBA00023235"/>
    </source>
</evidence>
<feature type="domain" description="UvrD-like helicase ATP-binding" evidence="16">
    <location>
        <begin position="14"/>
        <end position="500"/>
    </location>
</feature>
<reference evidence="18 19" key="1">
    <citation type="submission" date="2011-08" db="EMBL/GenBank/DDBJ databases">
        <authorList>
            <person name="Weinstock G."/>
            <person name="Sodergren E."/>
            <person name="Clifton S."/>
            <person name="Fulton L."/>
            <person name="Fulton B."/>
            <person name="Courtney L."/>
            <person name="Fronick C."/>
            <person name="Harrison M."/>
            <person name="Strong C."/>
            <person name="Farmer C."/>
            <person name="Delahaunty K."/>
            <person name="Markovic C."/>
            <person name="Hall O."/>
            <person name="Minx P."/>
            <person name="Tomlinson C."/>
            <person name="Mitreva M."/>
            <person name="Hou S."/>
            <person name="Chen J."/>
            <person name="Wollam A."/>
            <person name="Pepin K.H."/>
            <person name="Johnson M."/>
            <person name="Bhonagiri V."/>
            <person name="Zhang X."/>
            <person name="Suruliraj S."/>
            <person name="Warren W."/>
            <person name="Chinwalla A."/>
            <person name="Mardis E.R."/>
            <person name="Wilson R.K."/>
        </authorList>
    </citation>
    <scope>NUCLEOTIDE SEQUENCE [LARGE SCALE GENOMIC DNA]</scope>
    <source>
        <strain evidence="18 19">DP7</strain>
    </source>
</reference>
<dbReference type="GO" id="GO:0043138">
    <property type="term" value="F:3'-5' DNA helicase activity"/>
    <property type="evidence" value="ECO:0007669"/>
    <property type="project" value="UniProtKB-UniRule"/>
</dbReference>
<dbReference type="GO" id="GO:0005829">
    <property type="term" value="C:cytosol"/>
    <property type="evidence" value="ECO:0007669"/>
    <property type="project" value="TreeGrafter"/>
</dbReference>
<name>G9XUC8_DESHA</name>
<dbReference type="EC" id="5.6.2.4" evidence="13"/>
<dbReference type="InterPro" id="IPR000212">
    <property type="entry name" value="DNA_helicase_UvrD/REP"/>
</dbReference>
<keyword evidence="1 13" id="KW-0540">Nuclease</keyword>
<evidence type="ECO:0000313" key="19">
    <source>
        <dbReference type="Proteomes" id="UP000004416"/>
    </source>
</evidence>
<evidence type="ECO:0000256" key="1">
    <source>
        <dbReference type="ARBA" id="ARBA00022722"/>
    </source>
</evidence>
<keyword evidence="7 13" id="KW-0067">ATP-binding</keyword>
<proteinExistence type="inferred from homology"/>
<dbReference type="Pfam" id="PF12705">
    <property type="entry name" value="PDDEXK_1"/>
    <property type="match status" value="1"/>
</dbReference>
<comment type="catalytic activity">
    <reaction evidence="11 13">
        <text>Couples ATP hydrolysis with the unwinding of duplex DNA by translocating in the 3'-5' direction.</text>
        <dbReference type="EC" id="5.6.2.4"/>
    </reaction>
</comment>
<dbReference type="EC" id="3.1.-.-" evidence="13"/>
<feature type="compositionally biased region" description="Basic and acidic residues" evidence="15">
    <location>
        <begin position="316"/>
        <end position="330"/>
    </location>
</feature>
<keyword evidence="2 13" id="KW-0547">Nucleotide-binding</keyword>
<dbReference type="HAMAP" id="MF_01451">
    <property type="entry name" value="AddA"/>
    <property type="match status" value="1"/>
</dbReference>
<dbReference type="InterPro" id="IPR011335">
    <property type="entry name" value="Restrct_endonuc-II-like"/>
</dbReference>
<comment type="caution">
    <text evidence="18">The sequence shown here is derived from an EMBL/GenBank/DDBJ whole genome shotgun (WGS) entry which is preliminary data.</text>
</comment>
<dbReference type="Gene3D" id="3.40.50.300">
    <property type="entry name" value="P-loop containing nucleotide triphosphate hydrolases"/>
    <property type="match status" value="4"/>
</dbReference>
<accession>G9XUC8</accession>
<dbReference type="InterPro" id="IPR038726">
    <property type="entry name" value="PDDEXK_AddAB-type"/>
</dbReference>
<evidence type="ECO:0000256" key="15">
    <source>
        <dbReference type="SAM" id="MobiDB-lite"/>
    </source>
</evidence>
<feature type="domain" description="UvrD-like helicase C-terminal" evidence="17">
    <location>
        <begin position="567"/>
        <end position="897"/>
    </location>
</feature>
<sequence>MKQALERRMTAMNNPKWTPAQQAAIDLKGQLLVAAAAGSGKTAVLVQRLFKQITDVDEQVDVDRFLVVTFTKAAAAEMRERIGKALDEALFGAAEPAQVEHLLQQRALLYRASITTLHSFCMELIRQYFYLIELDPAFRVADEAEADLLRQDTLEDLFEAYYGEETPAFQSLVDAFGTDRDDQPLMASILRLHEFAMSQVHPGEWLEHLPAAYDWHSLDDLMESPWGQVVRQGVRDKVEEGLILLERAYRLAELPGGPVHYLPVLEDDQSRLGFLREMAEKGTWSDIETAFKSAAAFPGLPRGSKKNLPDSLIDEENSKRLREESKKARDEAKKKLEEIKNTVFSVPLTDQLPFLNKMGELVGTLAQVTQHFAREYQKAKRQRNCVDFSDLEHYALQLLAKDKQPTEIALKLQAYYAEVLVDEYQDINPVQERILQLVSRQEEGKANLFMVGDVKQSIYRFRMADPGLFLRKYGEFPHYQEGEGAAPNLVIDLNQNFRSRPEVIQGINYLFYQIMTEGAGEIVYDEQAALRPGAKFVSDGELRTAEGPIEVHLFDPKAIDLSLGQKRGAEDAATEVDSPAKGEGEEFEQNREPESGDDESSLEEAETARIEARLVAARIQKMVLEREFQIHDKELGDYRPVQYADIVILMRSLASVASVYAEEFQKAGIPVYAETNSGYFGTNEVDTVLSLLKIIDNPRLDIPFAAVLRSPLVGMNGTELGKLRSLLPQGDFYETLVLTFWAGDAHRQEEGHEFYSEIREILGKHWESLPQLEVKVRHILETSPEIKEKVDAFFPKLQEWRHRSRRTSLADLLWHLYEDTGYLAYVGTLPAGAQRQANLRVLYDRACRYEATNYRGLFRFLRFLEKFQSQGKDLGNASIVGEKENVVRFITVHSSKGLEFPVVFIAGLGKKFNTRSLSSQLLLHSHLGVGIPLIDIENQVRYPSVIQYAVKERLWQEALAEELRILYVALTRGKERLFLFGHQHKLAEAINKWRSLALSCPDTAFPDGQLRGAKTYLDWLGPALVRHPEDLFKLGSFPTASELPDSSSQWKVILHDQIAGKGPVQEATSSQDEIILPDQETLGEREASEETEIPGETEASGKTEIPGETKNSEETKTSEDKKNLEAQTPETADLDTKNLQEEVFRQLNWQYPYPEGVNQSAKTSVSELKRQSLWYMDNEYSSPSSSSSSSPSALSAPSFLRPQFIVSRKELTPAERGTAVHAAIQHLPLALWRDTWEELAQEVRESMLQEHIDSLIRREILSAEQGGAVSVSQLKNLLDSTSGKRLWEAEEVRREVPFTLSLRLRAQKEPVLVQGIIDAVLLSHQEHEAQVMDFKTDNLAGVPDPELVLTQRYGLQLGLYALAVERLLKVPVRECIIYATSLNREFVMQREAVQAALESVVIV</sequence>
<keyword evidence="10 13" id="KW-0413">Isomerase</keyword>
<dbReference type="EMBL" id="AFZX01000118">
    <property type="protein sequence ID" value="EHL04805.1"/>
    <property type="molecule type" value="Genomic_DNA"/>
</dbReference>
<feature type="region of interest" description="Disordered" evidence="15">
    <location>
        <begin position="302"/>
        <end position="330"/>
    </location>
</feature>
<comment type="subunit">
    <text evidence="13">Heterodimer of AddA and AddB/RexB.</text>
</comment>
<evidence type="ECO:0000256" key="14">
    <source>
        <dbReference type="PROSITE-ProRule" id="PRU00560"/>
    </source>
</evidence>
<organism evidence="18 19">
    <name type="scientific">Desulfitobacterium hafniense DP7</name>
    <dbReference type="NCBI Taxonomy" id="537010"/>
    <lineage>
        <taxon>Bacteria</taxon>
        <taxon>Bacillati</taxon>
        <taxon>Bacillota</taxon>
        <taxon>Clostridia</taxon>
        <taxon>Eubacteriales</taxon>
        <taxon>Desulfitobacteriaceae</taxon>
        <taxon>Desulfitobacterium</taxon>
    </lineage>
</organism>
<evidence type="ECO:0000313" key="18">
    <source>
        <dbReference type="EMBL" id="EHL04805.1"/>
    </source>
</evidence>
<dbReference type="InterPro" id="IPR014017">
    <property type="entry name" value="DNA_helicase_UvrD-like_C"/>
</dbReference>
<dbReference type="GO" id="GO:0000724">
    <property type="term" value="P:double-strand break repair via homologous recombination"/>
    <property type="evidence" value="ECO:0007669"/>
    <property type="project" value="UniProtKB-UniRule"/>
</dbReference>
<dbReference type="InterPro" id="IPR014152">
    <property type="entry name" value="AddA"/>
</dbReference>
<dbReference type="SUPFAM" id="SSF52980">
    <property type="entry name" value="Restriction endonuclease-like"/>
    <property type="match status" value="1"/>
</dbReference>
<dbReference type="GO" id="GO:0008408">
    <property type="term" value="F:3'-5' exonuclease activity"/>
    <property type="evidence" value="ECO:0007669"/>
    <property type="project" value="UniProtKB-UniRule"/>
</dbReference>
<dbReference type="Pfam" id="PF00580">
    <property type="entry name" value="UvrD-helicase"/>
    <property type="match status" value="1"/>
</dbReference>
<dbReference type="CDD" id="cd17932">
    <property type="entry name" value="DEXQc_UvrD"/>
    <property type="match status" value="1"/>
</dbReference>
<dbReference type="InterPro" id="IPR027417">
    <property type="entry name" value="P-loop_NTPase"/>
</dbReference>
<dbReference type="InterPro" id="IPR011604">
    <property type="entry name" value="PDDEXK-like_dom_sf"/>
</dbReference>
<dbReference type="GO" id="GO:0005524">
    <property type="term" value="F:ATP binding"/>
    <property type="evidence" value="ECO:0007669"/>
    <property type="project" value="UniProtKB-UniRule"/>
</dbReference>
<evidence type="ECO:0000256" key="5">
    <source>
        <dbReference type="ARBA" id="ARBA00022806"/>
    </source>
</evidence>
<dbReference type="PATRIC" id="fig|537010.4.peg.4277"/>
<dbReference type="PANTHER" id="PTHR11070">
    <property type="entry name" value="UVRD / RECB / PCRA DNA HELICASE FAMILY MEMBER"/>
    <property type="match status" value="1"/>
</dbReference>
<evidence type="ECO:0000256" key="13">
    <source>
        <dbReference type="HAMAP-Rule" id="MF_01451"/>
    </source>
</evidence>
<dbReference type="GO" id="GO:0003690">
    <property type="term" value="F:double-stranded DNA binding"/>
    <property type="evidence" value="ECO:0007669"/>
    <property type="project" value="UniProtKB-UniRule"/>
</dbReference>
<evidence type="ECO:0000256" key="3">
    <source>
        <dbReference type="ARBA" id="ARBA00022763"/>
    </source>
</evidence>
<dbReference type="HOGENOM" id="CLU_001114_3_1_9"/>
<dbReference type="Gene3D" id="1.10.274.50">
    <property type="match status" value="1"/>
</dbReference>
<keyword evidence="9 13" id="KW-0234">DNA repair</keyword>
<feature type="region of interest" description="Disordered" evidence="15">
    <location>
        <begin position="1062"/>
        <end position="1137"/>
    </location>
</feature>
<dbReference type="PROSITE" id="PS51198">
    <property type="entry name" value="UVRD_HELICASE_ATP_BIND"/>
    <property type="match status" value="1"/>
</dbReference>
<feature type="compositionally biased region" description="Basic and acidic residues" evidence="15">
    <location>
        <begin position="578"/>
        <end position="594"/>
    </location>
</feature>
<feature type="region of interest" description="Disordered" evidence="15">
    <location>
        <begin position="566"/>
        <end position="605"/>
    </location>
</feature>
<keyword evidence="5 13" id="KW-0347">Helicase</keyword>
<dbReference type="GO" id="GO:0033202">
    <property type="term" value="C:DNA helicase complex"/>
    <property type="evidence" value="ECO:0007669"/>
    <property type="project" value="TreeGrafter"/>
</dbReference>
<keyword evidence="8 13" id="KW-0238">DNA-binding</keyword>
<comment type="function">
    <text evidence="13">The heterodimer acts as both an ATP-dependent DNA helicase and an ATP-dependent, dual-direction single-stranded exonuclease. Recognizes the chi site generating a DNA molecule suitable for the initiation of homologous recombination. The AddA nuclease domain is required for chi fragment generation; this subunit has the helicase and 3' -&gt; 5' nuclease activities.</text>
</comment>
<keyword evidence="3 13" id="KW-0227">DNA damage</keyword>
<dbReference type="PROSITE" id="PS51217">
    <property type="entry name" value="UVRD_HELICASE_CTER"/>
    <property type="match status" value="1"/>
</dbReference>